<sequence length="141" mass="15399">MNRIFSNQKGGTLLCYVPDDKAAPGIGAICALLKIKYREVGSEVLDERIGALVSGKPQSAEAHRAAEAVPDEVRSREHAEPFVLFCGFSGATLDAFLAQTRKQKLRLPLKAALTETNAGWTLRELYDAIRAEHETMTGEVL</sequence>
<dbReference type="RefSeq" id="WP_009532163.1">
    <property type="nucleotide sequence ID" value="NZ_JH590861.1"/>
</dbReference>
<dbReference type="AlphaFoldDB" id="A0AA36Y6K9"/>
<gene>
    <name evidence="1" type="ORF">HMPREF9623_00328</name>
</gene>
<dbReference type="InterPro" id="IPR016621">
    <property type="entry name" value="UCP014543"/>
</dbReference>
<reference evidence="1 2" key="1">
    <citation type="submission" date="2011-10" db="EMBL/GenBank/DDBJ databases">
        <title>The Genome Sequence of Lachnospiraceae bacterium ACC2.</title>
        <authorList>
            <consortium name="The Broad Institute Genome Sequencing Platform"/>
            <person name="Earl A."/>
            <person name="Ward D."/>
            <person name="Feldgarden M."/>
            <person name="Gevers D."/>
            <person name="Sizova M."/>
            <person name="Hazen A."/>
            <person name="Epstein S."/>
            <person name="Young S.K."/>
            <person name="Zeng Q."/>
            <person name="Gargeya S."/>
            <person name="Fitzgerald M."/>
            <person name="Haas B."/>
            <person name="Abouelleil A."/>
            <person name="Alvarado L."/>
            <person name="Arachchi H.M."/>
            <person name="Berlin A."/>
            <person name="Brown A."/>
            <person name="Chapman S.B."/>
            <person name="Chen Z."/>
            <person name="Dunbar C."/>
            <person name="Freedman E."/>
            <person name="Gearin G."/>
            <person name="Goldberg J."/>
            <person name="Griggs A."/>
            <person name="Gujja S."/>
            <person name="Heiman D."/>
            <person name="Howarth C."/>
            <person name="Larson L."/>
            <person name="Lui A."/>
            <person name="MacDonald P.J.P."/>
            <person name="Montmayeur A."/>
            <person name="Murphy C."/>
            <person name="Neiman D."/>
            <person name="Pearson M."/>
            <person name="Priest M."/>
            <person name="Roberts A."/>
            <person name="Saif S."/>
            <person name="Shea T."/>
            <person name="Shenoy N."/>
            <person name="Sisk P."/>
            <person name="Stolte C."/>
            <person name="Sykes S."/>
            <person name="Wortman J."/>
            <person name="Nusbaum C."/>
            <person name="Birren B."/>
        </authorList>
    </citation>
    <scope>NUCLEOTIDE SEQUENCE [LARGE SCALE GENOMIC DNA]</scope>
    <source>
        <strain evidence="1 2">ACC2</strain>
    </source>
</reference>
<evidence type="ECO:0008006" key="3">
    <source>
        <dbReference type="Google" id="ProtNLM"/>
    </source>
</evidence>
<protein>
    <recommendedName>
        <fullName evidence="3">DUF3783 domain-containing protein</fullName>
    </recommendedName>
</protein>
<accession>A0AA36Y6K9</accession>
<comment type="caution">
    <text evidence="1">The sequence shown here is derived from an EMBL/GenBank/DDBJ whole genome shotgun (WGS) entry which is preliminary data.</text>
</comment>
<dbReference type="GeneID" id="86940120"/>
<evidence type="ECO:0000313" key="2">
    <source>
        <dbReference type="Proteomes" id="UP000018466"/>
    </source>
</evidence>
<dbReference type="Proteomes" id="UP000018466">
    <property type="component" value="Unassembled WGS sequence"/>
</dbReference>
<dbReference type="EMBL" id="AGEL01000003">
    <property type="protein sequence ID" value="EHO18144.1"/>
    <property type="molecule type" value="Genomic_DNA"/>
</dbReference>
<dbReference type="Pfam" id="PF12646">
    <property type="entry name" value="DUF3783"/>
    <property type="match status" value="1"/>
</dbReference>
<evidence type="ECO:0000313" key="1">
    <source>
        <dbReference type="EMBL" id="EHO18144.1"/>
    </source>
</evidence>
<organism evidence="1 2">
    <name type="scientific">Stomatobaculum longum</name>
    <dbReference type="NCBI Taxonomy" id="796942"/>
    <lineage>
        <taxon>Bacteria</taxon>
        <taxon>Bacillati</taxon>
        <taxon>Bacillota</taxon>
        <taxon>Clostridia</taxon>
        <taxon>Lachnospirales</taxon>
        <taxon>Lachnospiraceae</taxon>
        <taxon>Stomatobaculum</taxon>
    </lineage>
</organism>
<name>A0AA36Y6K9_9FIRM</name>
<proteinExistence type="predicted"/>
<keyword evidence="2" id="KW-1185">Reference proteome</keyword>